<name>A0A1H0L1G2_9ACTN</name>
<dbReference type="Gene3D" id="3.40.50.1820">
    <property type="entry name" value="alpha/beta hydrolase"/>
    <property type="match status" value="1"/>
</dbReference>
<dbReference type="PANTHER" id="PTHR43433:SF5">
    <property type="entry name" value="AB HYDROLASE-1 DOMAIN-CONTAINING PROTEIN"/>
    <property type="match status" value="1"/>
</dbReference>
<dbReference type="GO" id="GO:0004806">
    <property type="term" value="F:triacylglycerol lipase activity"/>
    <property type="evidence" value="ECO:0007669"/>
    <property type="project" value="TreeGrafter"/>
</dbReference>
<protein>
    <submittedName>
        <fullName evidence="2">Pimeloyl-ACP methyl ester carboxylesterase</fullName>
    </submittedName>
</protein>
<dbReference type="STRING" id="1052260.SAMN05660199_02308"/>
<keyword evidence="3" id="KW-1185">Reference proteome</keyword>
<accession>A0A1H0L1G2</accession>
<dbReference type="InterPro" id="IPR050471">
    <property type="entry name" value="AB_hydrolase"/>
</dbReference>
<dbReference type="EMBL" id="FNIR01000006">
    <property type="protein sequence ID" value="SDO62068.1"/>
    <property type="molecule type" value="Genomic_DNA"/>
</dbReference>
<proteinExistence type="predicted"/>
<evidence type="ECO:0000313" key="2">
    <source>
        <dbReference type="EMBL" id="SDO62068.1"/>
    </source>
</evidence>
<evidence type="ECO:0000313" key="3">
    <source>
        <dbReference type="Proteomes" id="UP000199088"/>
    </source>
</evidence>
<dbReference type="Proteomes" id="UP000199088">
    <property type="component" value="Unassembled WGS sequence"/>
</dbReference>
<dbReference type="RefSeq" id="WP_091244861.1">
    <property type="nucleotide sequence ID" value="NZ_FNIR01000006.1"/>
</dbReference>
<feature type="domain" description="AB hydrolase-1" evidence="1">
    <location>
        <begin position="12"/>
        <end position="230"/>
    </location>
</feature>
<dbReference type="OrthoDB" id="7958481at2"/>
<sequence>MHAEEHGAGEPVLLLHGGFCTIETMRPQADALAADFRVHAFERPGHGRTPDVDGPYSYAAETARTLAWLDDVGLGRVHVVGHSDGAIIGLLLALQHPERVRSLVAISANLHPSGFTFSPEELAAALSTAGVPVAVDPDDEDTRAHARLSPDGPDHAGVVLAKLRRLWLTEPDIDPADLARITAPALVVAADRDTVRLEHTVLIARSIPGAQLAVVPGATHALVTEQHEVVTGLLQRFLRGVSGTARSTS</sequence>
<dbReference type="InterPro" id="IPR029058">
    <property type="entry name" value="AB_hydrolase_fold"/>
</dbReference>
<reference evidence="3" key="1">
    <citation type="submission" date="2016-10" db="EMBL/GenBank/DDBJ databases">
        <authorList>
            <person name="Varghese N."/>
            <person name="Submissions S."/>
        </authorList>
    </citation>
    <scope>NUCLEOTIDE SEQUENCE [LARGE SCALE GENOMIC DNA]</scope>
    <source>
        <strain evidence="3">DSM 45843</strain>
    </source>
</reference>
<evidence type="ECO:0000259" key="1">
    <source>
        <dbReference type="Pfam" id="PF12697"/>
    </source>
</evidence>
<organism evidence="2 3">
    <name type="scientific">Klenkia soli</name>
    <dbReference type="NCBI Taxonomy" id="1052260"/>
    <lineage>
        <taxon>Bacteria</taxon>
        <taxon>Bacillati</taxon>
        <taxon>Actinomycetota</taxon>
        <taxon>Actinomycetes</taxon>
        <taxon>Geodermatophilales</taxon>
        <taxon>Geodermatophilaceae</taxon>
        <taxon>Klenkia</taxon>
    </lineage>
</organism>
<dbReference type="AlphaFoldDB" id="A0A1H0L1G2"/>
<dbReference type="PRINTS" id="PR00111">
    <property type="entry name" value="ABHYDROLASE"/>
</dbReference>
<dbReference type="GO" id="GO:0046503">
    <property type="term" value="P:glycerolipid catabolic process"/>
    <property type="evidence" value="ECO:0007669"/>
    <property type="project" value="TreeGrafter"/>
</dbReference>
<dbReference type="Pfam" id="PF12697">
    <property type="entry name" value="Abhydrolase_6"/>
    <property type="match status" value="1"/>
</dbReference>
<dbReference type="PANTHER" id="PTHR43433">
    <property type="entry name" value="HYDROLASE, ALPHA/BETA FOLD FAMILY PROTEIN"/>
    <property type="match status" value="1"/>
</dbReference>
<dbReference type="SUPFAM" id="SSF53474">
    <property type="entry name" value="alpha/beta-Hydrolases"/>
    <property type="match status" value="1"/>
</dbReference>
<gene>
    <name evidence="2" type="ORF">SAMN05660199_02308</name>
</gene>
<dbReference type="InterPro" id="IPR000073">
    <property type="entry name" value="AB_hydrolase_1"/>
</dbReference>